<feature type="compositionally biased region" description="Polar residues" evidence="1">
    <location>
        <begin position="313"/>
        <end position="331"/>
    </location>
</feature>
<evidence type="ECO:0000256" key="1">
    <source>
        <dbReference type="SAM" id="MobiDB-lite"/>
    </source>
</evidence>
<feature type="region of interest" description="Disordered" evidence="1">
    <location>
        <begin position="313"/>
        <end position="354"/>
    </location>
</feature>
<dbReference type="EMBL" id="JARBHA010000010">
    <property type="protein sequence ID" value="KAJ9690618.1"/>
    <property type="molecule type" value="Genomic_DNA"/>
</dbReference>
<reference evidence="2 3" key="1">
    <citation type="journal article" date="2023" name="BMC Biotechnol.">
        <title>Vitis rotundifolia cv Carlos genome sequencing.</title>
        <authorList>
            <person name="Huff M."/>
            <person name="Hulse-Kemp A."/>
            <person name="Scheffler B."/>
            <person name="Youngblood R."/>
            <person name="Simpson S."/>
            <person name="Babiker E."/>
            <person name="Staton M."/>
        </authorList>
    </citation>
    <scope>NUCLEOTIDE SEQUENCE [LARGE SCALE GENOMIC DNA]</scope>
    <source>
        <tissue evidence="2">Leaf</tissue>
    </source>
</reference>
<feature type="compositionally biased region" description="Basic and acidic residues" evidence="1">
    <location>
        <begin position="332"/>
        <end position="345"/>
    </location>
</feature>
<accession>A0AA38ZK84</accession>
<dbReference type="PANTHER" id="PTHR36380">
    <property type="entry name" value="BNAA03G58330D PROTEIN"/>
    <property type="match status" value="1"/>
</dbReference>
<evidence type="ECO:0000313" key="2">
    <source>
        <dbReference type="EMBL" id="KAJ9690618.1"/>
    </source>
</evidence>
<feature type="region of interest" description="Disordered" evidence="1">
    <location>
        <begin position="648"/>
        <end position="675"/>
    </location>
</feature>
<proteinExistence type="predicted"/>
<dbReference type="AlphaFoldDB" id="A0AA38ZK84"/>
<organism evidence="2 3">
    <name type="scientific">Vitis rotundifolia</name>
    <name type="common">Muscadine grape</name>
    <dbReference type="NCBI Taxonomy" id="103349"/>
    <lineage>
        <taxon>Eukaryota</taxon>
        <taxon>Viridiplantae</taxon>
        <taxon>Streptophyta</taxon>
        <taxon>Embryophyta</taxon>
        <taxon>Tracheophyta</taxon>
        <taxon>Spermatophyta</taxon>
        <taxon>Magnoliopsida</taxon>
        <taxon>eudicotyledons</taxon>
        <taxon>Gunneridae</taxon>
        <taxon>Pentapetalae</taxon>
        <taxon>rosids</taxon>
        <taxon>Vitales</taxon>
        <taxon>Vitaceae</taxon>
        <taxon>Viteae</taxon>
        <taxon>Vitis</taxon>
    </lineage>
</organism>
<sequence>MVVLMAESKKEAPSSADPKQKIPLLDEGIGKEFLSSWKSMSVAGDDTMDFNFETGAKGKTAAFNFSKMDMDFNLDGDFGKISSFKVDMSDLDFSPKKTGKSKERSGEDSVNRNHQGKQDNFAFSFDFNDLDTFNFEPSLTKAEKKSSKGVSADKSVCQDSRNPLAEDISAFDDGIAMKLPACEMATTLKADTLVGGLGNLDSINDNGSSETANFENQSLSNEARTSMEKKVMITAEESDKQSQPSAKTISADPHDHRRIQDIPVESVSKNETHGTVSELQTKFFSLDPKVNNISGGEQNVNTKMVAESRSNHECSQFDNSPPLHITTSQSNDTERNKMGRGDHVPAENIDGTQPEKCDLDLEDILLRKALHDTKADSENKNSTSELTLTPLSSGHMMDKLIPLKEKATGAIRSKYFRRTEEISQLHQASSTQTKVLSLGSKRIDGVHLIPADEEREDATIGGNLVGRSSSQTTELAKGEPVFLGSEKNVQDVNPIKDDLDADRTQSRISKLVSTSRPCVQEVTKGETVLLGSERSVKDLNTFSLQVDPSSSIKQIAKSSTHKCVNPKPVVLSMGPIKNLKTISVEGNKLSGVKDLNRTPKPSSLKISRATGASNILSNSTFGKEIKSLRKSEQNMELQGKTAFKMLPSVDTLKKTPPTSSSSLKRKTLEASNANVTTLNPLKRLSESPSESRNFKEASEVVFKEQVCNQENLVDMNTKNVLTSVLDTPREVNMSELEIPLAMENDLNVEKAEAYTKDLEDICNMLKKKHEEAKEILVRAIVNNNNLLMVNHPKFAARIMSKELQV</sequence>
<feature type="region of interest" description="Disordered" evidence="1">
    <location>
        <begin position="94"/>
        <end position="116"/>
    </location>
</feature>
<protein>
    <submittedName>
        <fullName evidence="2">Uncharacterized protein</fullName>
    </submittedName>
</protein>
<gene>
    <name evidence="2" type="ORF">PVL29_012995</name>
</gene>
<evidence type="ECO:0000313" key="3">
    <source>
        <dbReference type="Proteomes" id="UP001168098"/>
    </source>
</evidence>
<keyword evidence="3" id="KW-1185">Reference proteome</keyword>
<feature type="region of interest" description="Disordered" evidence="1">
    <location>
        <begin position="1"/>
        <end position="22"/>
    </location>
</feature>
<comment type="caution">
    <text evidence="2">The sequence shown here is derived from an EMBL/GenBank/DDBJ whole genome shotgun (WGS) entry which is preliminary data.</text>
</comment>
<dbReference type="InterPro" id="IPR038777">
    <property type="entry name" value="At4g18490-like"/>
</dbReference>
<feature type="compositionally biased region" description="Basic and acidic residues" evidence="1">
    <location>
        <begin position="100"/>
        <end position="111"/>
    </location>
</feature>
<dbReference type="PANTHER" id="PTHR36380:SF1">
    <property type="entry name" value="OS01G0755100 PROTEIN"/>
    <property type="match status" value="1"/>
</dbReference>
<dbReference type="Proteomes" id="UP001168098">
    <property type="component" value="Unassembled WGS sequence"/>
</dbReference>
<name>A0AA38ZK84_VITRO</name>